<keyword evidence="1" id="KW-0150">Chloroplast</keyword>
<name>A0A7D7PVU0_9CONI</name>
<reference evidence="1" key="1">
    <citation type="journal article" date="2020" name="Mitochondrial DNA Part B Resour">
        <title>Characterization of the complete plastome sequence of Torreya grandis var. jiulongshanensis (Taxaceae), a rare and endangered plant species endemic to Zhejiang province, China.</title>
        <authorList>
            <person name="Jiang M."/>
            <person name="Wang J."/>
            <person name="Zhang H."/>
        </authorList>
    </citation>
    <scope>NUCLEOTIDE SEQUENCE</scope>
    <source>
        <tissue evidence="1">Leaf</tissue>
    </source>
</reference>
<organism evidence="1">
    <name type="scientific">Torreya jiulongshanensis</name>
    <dbReference type="NCBI Taxonomy" id="3029022"/>
    <lineage>
        <taxon>Eukaryota</taxon>
        <taxon>Viridiplantae</taxon>
        <taxon>Streptophyta</taxon>
        <taxon>Embryophyta</taxon>
        <taxon>Tracheophyta</taxon>
        <taxon>Spermatophyta</taxon>
        <taxon>Pinopsida</taxon>
        <taxon>Pinidae</taxon>
        <taxon>Conifers II</taxon>
        <taxon>Cupressales</taxon>
        <taxon>Taxaceae</taxon>
        <taxon>Torreya</taxon>
    </lineage>
</organism>
<proteinExistence type="predicted"/>
<keyword evidence="1" id="KW-0934">Plastid</keyword>
<dbReference type="AlphaFoldDB" id="A0A7D7PVU0"/>
<dbReference type="EMBL" id="MN527333">
    <property type="protein sequence ID" value="QMS50570.1"/>
    <property type="molecule type" value="Genomic_DNA"/>
</dbReference>
<dbReference type="RefSeq" id="YP_009922027.1">
    <property type="nucleotide sequence ID" value="NC_050372.1"/>
</dbReference>
<geneLocation type="chloroplast" evidence="1"/>
<sequence length="24" mass="3101">MYRQFFSWDQYQQCSSYSDKLYIN</sequence>
<dbReference type="GeneID" id="58910685"/>
<gene>
    <name evidence="1" type="primary">psbL</name>
</gene>
<protein>
    <submittedName>
        <fullName evidence="1">Photosystem II protein L</fullName>
    </submittedName>
</protein>
<evidence type="ECO:0000313" key="1">
    <source>
        <dbReference type="EMBL" id="QMS50570.1"/>
    </source>
</evidence>
<accession>A0A7D7PVU0</accession>